<evidence type="ECO:0000313" key="3">
    <source>
        <dbReference type="Proteomes" id="UP001383192"/>
    </source>
</evidence>
<feature type="compositionally biased region" description="Polar residues" evidence="1">
    <location>
        <begin position="251"/>
        <end position="264"/>
    </location>
</feature>
<dbReference type="EMBL" id="JAYKXP010000020">
    <property type="protein sequence ID" value="KAK7047425.1"/>
    <property type="molecule type" value="Genomic_DNA"/>
</dbReference>
<feature type="compositionally biased region" description="Low complexity" evidence="1">
    <location>
        <begin position="41"/>
        <end position="62"/>
    </location>
</feature>
<feature type="compositionally biased region" description="Polar residues" evidence="1">
    <location>
        <begin position="328"/>
        <end position="341"/>
    </location>
</feature>
<dbReference type="Proteomes" id="UP001383192">
    <property type="component" value="Unassembled WGS sequence"/>
</dbReference>
<proteinExistence type="predicted"/>
<evidence type="ECO:0000256" key="1">
    <source>
        <dbReference type="SAM" id="MobiDB-lite"/>
    </source>
</evidence>
<feature type="region of interest" description="Disordered" evidence="1">
    <location>
        <begin position="1"/>
        <end position="122"/>
    </location>
</feature>
<sequence>MILVQKPPSFATAPYHVHRRNPSAPPVVVQPTRTPGLLSLSKPIQQHQQQPRQRTSPRSKQPAAKTSPRQQQQQQSSETSTVLKSSPEVTDKKPGTPSVQRRLTPGADNNIQSPRTSQRQGDDFSKIFETFFRTRLRLIFTLKSCRSSSHSSVRGRRHHARQPSPPLPANLSSQAEAASPPYKTTTSNLFDPFLDDSTPPSRSKPVRPAPTLASRPSGKLARRRQPSSVPFNPAPAPASTPAKAIPVPRRNNPSNSVLSRSAPTSDYVPHRMPVKASSEPPDVFPICDDISEAGADSDAEDMSPPSTPTRTRQSARFLYDDGPRTAPITASTKSFPFNNASPIPVPARKARKHARVPSEGVFAMSSDEEASTGGVGSDELKALFALLPRRRPTVSLSDDERERAAAAAAAAAYFASSNFQNSPSPEDLPPPSFV</sequence>
<feature type="compositionally biased region" description="Polar residues" evidence="1">
    <location>
        <begin position="170"/>
        <end position="189"/>
    </location>
</feature>
<reference evidence="2 3" key="1">
    <citation type="submission" date="2024-01" db="EMBL/GenBank/DDBJ databases">
        <title>A draft genome for a cacao thread blight-causing isolate of Paramarasmius palmivorus.</title>
        <authorList>
            <person name="Baruah I.K."/>
            <person name="Bukari Y."/>
            <person name="Amoako-Attah I."/>
            <person name="Meinhardt L.W."/>
            <person name="Bailey B.A."/>
            <person name="Cohen S.P."/>
        </authorList>
    </citation>
    <scope>NUCLEOTIDE SEQUENCE [LARGE SCALE GENOMIC DNA]</scope>
    <source>
        <strain evidence="2 3">GH-12</strain>
    </source>
</reference>
<dbReference type="AlphaFoldDB" id="A0AAW0D750"/>
<feature type="region of interest" description="Disordered" evidence="1">
    <location>
        <begin position="145"/>
        <end position="352"/>
    </location>
</feature>
<organism evidence="2 3">
    <name type="scientific">Paramarasmius palmivorus</name>
    <dbReference type="NCBI Taxonomy" id="297713"/>
    <lineage>
        <taxon>Eukaryota</taxon>
        <taxon>Fungi</taxon>
        <taxon>Dikarya</taxon>
        <taxon>Basidiomycota</taxon>
        <taxon>Agaricomycotina</taxon>
        <taxon>Agaricomycetes</taxon>
        <taxon>Agaricomycetidae</taxon>
        <taxon>Agaricales</taxon>
        <taxon>Marasmiineae</taxon>
        <taxon>Marasmiaceae</taxon>
        <taxon>Paramarasmius</taxon>
    </lineage>
</organism>
<evidence type="ECO:0000313" key="2">
    <source>
        <dbReference type="EMBL" id="KAK7047425.1"/>
    </source>
</evidence>
<feature type="compositionally biased region" description="Polar residues" evidence="1">
    <location>
        <begin position="97"/>
        <end position="119"/>
    </location>
</feature>
<accession>A0AAW0D750</accession>
<name>A0AAW0D750_9AGAR</name>
<comment type="caution">
    <text evidence="2">The sequence shown here is derived from an EMBL/GenBank/DDBJ whole genome shotgun (WGS) entry which is preliminary data.</text>
</comment>
<gene>
    <name evidence="2" type="ORF">VNI00_006656</name>
</gene>
<feature type="compositionally biased region" description="Polar residues" evidence="1">
    <location>
        <begin position="76"/>
        <end position="88"/>
    </location>
</feature>
<feature type="compositionally biased region" description="Acidic residues" evidence="1">
    <location>
        <begin position="289"/>
        <end position="301"/>
    </location>
</feature>
<protein>
    <submittedName>
        <fullName evidence="2">Uncharacterized protein</fullName>
    </submittedName>
</protein>
<keyword evidence="3" id="KW-1185">Reference proteome</keyword>